<keyword evidence="2" id="KW-1185">Reference proteome</keyword>
<proteinExistence type="predicted"/>
<dbReference type="AlphaFoldDB" id="A0AAN6ULZ1"/>
<feature type="non-terminal residue" evidence="1">
    <location>
        <position position="1"/>
    </location>
</feature>
<name>A0AAN6ULZ1_9PEZI</name>
<protein>
    <submittedName>
        <fullName evidence="1">Uncharacterized protein</fullName>
    </submittedName>
</protein>
<dbReference type="Gene3D" id="3.20.20.140">
    <property type="entry name" value="Metal-dependent hydrolases"/>
    <property type="match status" value="1"/>
</dbReference>
<evidence type="ECO:0000313" key="1">
    <source>
        <dbReference type="EMBL" id="KAK4135184.1"/>
    </source>
</evidence>
<reference evidence="1" key="2">
    <citation type="submission" date="2023-05" db="EMBL/GenBank/DDBJ databases">
        <authorList>
            <consortium name="Lawrence Berkeley National Laboratory"/>
            <person name="Steindorff A."/>
            <person name="Hensen N."/>
            <person name="Bonometti L."/>
            <person name="Westerberg I."/>
            <person name="Brannstrom I.O."/>
            <person name="Guillou S."/>
            <person name="Cros-Aarteil S."/>
            <person name="Calhoun S."/>
            <person name="Haridas S."/>
            <person name="Kuo A."/>
            <person name="Mondo S."/>
            <person name="Pangilinan J."/>
            <person name="Riley R."/>
            <person name="Labutti K."/>
            <person name="Andreopoulos B."/>
            <person name="Lipzen A."/>
            <person name="Chen C."/>
            <person name="Yanf M."/>
            <person name="Daum C."/>
            <person name="Ng V."/>
            <person name="Clum A."/>
            <person name="Ohm R."/>
            <person name="Martin F."/>
            <person name="Silar P."/>
            <person name="Natvig D."/>
            <person name="Lalanne C."/>
            <person name="Gautier V."/>
            <person name="Ament-Velasquez S.L."/>
            <person name="Kruys A."/>
            <person name="Hutchinson M.I."/>
            <person name="Powell A.J."/>
            <person name="Barry K."/>
            <person name="Miller A.N."/>
            <person name="Grigoriev I.V."/>
            <person name="Debuchy R."/>
            <person name="Gladieux P."/>
            <person name="Thoren M.H."/>
            <person name="Johannesson H."/>
        </authorList>
    </citation>
    <scope>NUCLEOTIDE SEQUENCE</scope>
    <source>
        <strain evidence="1">CBS 123565</strain>
    </source>
</reference>
<gene>
    <name evidence="1" type="ORF">BT67DRAFT_377686</name>
</gene>
<reference evidence="1" key="1">
    <citation type="journal article" date="2023" name="Mol. Phylogenet. Evol.">
        <title>Genome-scale phylogeny and comparative genomics of the fungal order Sordariales.</title>
        <authorList>
            <person name="Hensen N."/>
            <person name="Bonometti L."/>
            <person name="Westerberg I."/>
            <person name="Brannstrom I.O."/>
            <person name="Guillou S."/>
            <person name="Cros-Aarteil S."/>
            <person name="Calhoun S."/>
            <person name="Haridas S."/>
            <person name="Kuo A."/>
            <person name="Mondo S."/>
            <person name="Pangilinan J."/>
            <person name="Riley R."/>
            <person name="LaButti K."/>
            <person name="Andreopoulos B."/>
            <person name="Lipzen A."/>
            <person name="Chen C."/>
            <person name="Yan M."/>
            <person name="Daum C."/>
            <person name="Ng V."/>
            <person name="Clum A."/>
            <person name="Steindorff A."/>
            <person name="Ohm R.A."/>
            <person name="Martin F."/>
            <person name="Silar P."/>
            <person name="Natvig D.O."/>
            <person name="Lalanne C."/>
            <person name="Gautier V."/>
            <person name="Ament-Velasquez S.L."/>
            <person name="Kruys A."/>
            <person name="Hutchinson M.I."/>
            <person name="Powell A.J."/>
            <person name="Barry K."/>
            <person name="Miller A.N."/>
            <person name="Grigoriev I.V."/>
            <person name="Debuchy R."/>
            <person name="Gladieux P."/>
            <person name="Hiltunen Thoren M."/>
            <person name="Johannesson H."/>
        </authorList>
    </citation>
    <scope>NUCLEOTIDE SEQUENCE</scope>
    <source>
        <strain evidence="1">CBS 123565</strain>
    </source>
</reference>
<comment type="caution">
    <text evidence="1">The sequence shown here is derived from an EMBL/GenBank/DDBJ whole genome shotgun (WGS) entry which is preliminary data.</text>
</comment>
<organism evidence="1 2">
    <name type="scientific">Trichocladium antarcticum</name>
    <dbReference type="NCBI Taxonomy" id="1450529"/>
    <lineage>
        <taxon>Eukaryota</taxon>
        <taxon>Fungi</taxon>
        <taxon>Dikarya</taxon>
        <taxon>Ascomycota</taxon>
        <taxon>Pezizomycotina</taxon>
        <taxon>Sordariomycetes</taxon>
        <taxon>Sordariomycetidae</taxon>
        <taxon>Sordariales</taxon>
        <taxon>Chaetomiaceae</taxon>
        <taxon>Trichocladium</taxon>
    </lineage>
</organism>
<evidence type="ECO:0000313" key="2">
    <source>
        <dbReference type="Proteomes" id="UP001304895"/>
    </source>
</evidence>
<dbReference type="EMBL" id="MU853406">
    <property type="protein sequence ID" value="KAK4135184.1"/>
    <property type="molecule type" value="Genomic_DNA"/>
</dbReference>
<sequence length="75" mass="8058">RVINSSLPLIITTYSADTIATLLKLKHTIDSTTYNTLLRLIIHGGAEAHLLAADLASSNVPVILAPLLSYATTWD</sequence>
<dbReference type="Proteomes" id="UP001304895">
    <property type="component" value="Unassembled WGS sequence"/>
</dbReference>
<accession>A0AAN6ULZ1</accession>